<feature type="compositionally biased region" description="Basic and acidic residues" evidence="1">
    <location>
        <begin position="1"/>
        <end position="19"/>
    </location>
</feature>
<feature type="region of interest" description="Disordered" evidence="1">
    <location>
        <begin position="1"/>
        <end position="28"/>
    </location>
</feature>
<evidence type="ECO:0000313" key="3">
    <source>
        <dbReference type="Proteomes" id="UP000324222"/>
    </source>
</evidence>
<evidence type="ECO:0000313" key="2">
    <source>
        <dbReference type="EMBL" id="MPC82411.1"/>
    </source>
</evidence>
<comment type="caution">
    <text evidence="2">The sequence shown here is derived from an EMBL/GenBank/DDBJ whole genome shotgun (WGS) entry which is preliminary data.</text>
</comment>
<proteinExistence type="predicted"/>
<name>A0A5B7IAG3_PORTR</name>
<dbReference type="EMBL" id="VSRR010059712">
    <property type="protein sequence ID" value="MPC82411.1"/>
    <property type="molecule type" value="Genomic_DNA"/>
</dbReference>
<evidence type="ECO:0000256" key="1">
    <source>
        <dbReference type="SAM" id="MobiDB-lite"/>
    </source>
</evidence>
<reference evidence="2 3" key="1">
    <citation type="submission" date="2019-05" db="EMBL/GenBank/DDBJ databases">
        <title>Another draft genome of Portunus trituberculatus and its Hox gene families provides insights of decapod evolution.</title>
        <authorList>
            <person name="Jeong J.-H."/>
            <person name="Song I."/>
            <person name="Kim S."/>
            <person name="Choi T."/>
            <person name="Kim D."/>
            <person name="Ryu S."/>
            <person name="Kim W."/>
        </authorList>
    </citation>
    <scope>NUCLEOTIDE SEQUENCE [LARGE SCALE GENOMIC DNA]</scope>
    <source>
        <tissue evidence="2">Muscle</tissue>
    </source>
</reference>
<accession>A0A5B7IAG3</accession>
<dbReference type="Proteomes" id="UP000324222">
    <property type="component" value="Unassembled WGS sequence"/>
</dbReference>
<keyword evidence="3" id="KW-1185">Reference proteome</keyword>
<gene>
    <name evidence="2" type="ORF">E2C01_077078</name>
</gene>
<organism evidence="2 3">
    <name type="scientific">Portunus trituberculatus</name>
    <name type="common">Swimming crab</name>
    <name type="synonym">Neptunus trituberculatus</name>
    <dbReference type="NCBI Taxonomy" id="210409"/>
    <lineage>
        <taxon>Eukaryota</taxon>
        <taxon>Metazoa</taxon>
        <taxon>Ecdysozoa</taxon>
        <taxon>Arthropoda</taxon>
        <taxon>Crustacea</taxon>
        <taxon>Multicrustacea</taxon>
        <taxon>Malacostraca</taxon>
        <taxon>Eumalacostraca</taxon>
        <taxon>Eucarida</taxon>
        <taxon>Decapoda</taxon>
        <taxon>Pleocyemata</taxon>
        <taxon>Brachyura</taxon>
        <taxon>Eubrachyura</taxon>
        <taxon>Portunoidea</taxon>
        <taxon>Portunidae</taxon>
        <taxon>Portuninae</taxon>
        <taxon>Portunus</taxon>
    </lineage>
</organism>
<protein>
    <submittedName>
        <fullName evidence="2">Uncharacterized protein</fullName>
    </submittedName>
</protein>
<dbReference type="AlphaFoldDB" id="A0A5B7IAG3"/>
<sequence>MLSWGHHELGRGEQRRAEAGQRGTDGTLDYLVKDRPRMFGVKVMDNRVPVKMKAVFRSK</sequence>